<dbReference type="SUPFAM" id="SSF101898">
    <property type="entry name" value="NHL repeat"/>
    <property type="match status" value="1"/>
</dbReference>
<dbReference type="Proteomes" id="UP000614469">
    <property type="component" value="Unassembled WGS sequence"/>
</dbReference>
<feature type="transmembrane region" description="Helical" evidence="4">
    <location>
        <begin position="585"/>
        <end position="604"/>
    </location>
</feature>
<dbReference type="InterPro" id="IPR038731">
    <property type="entry name" value="RgtA/B/C-like"/>
</dbReference>
<evidence type="ECO:0000313" key="7">
    <source>
        <dbReference type="Proteomes" id="UP000614469"/>
    </source>
</evidence>
<feature type="repeat" description="NHL" evidence="2">
    <location>
        <begin position="873"/>
        <end position="916"/>
    </location>
</feature>
<feature type="transmembrane region" description="Helical" evidence="4">
    <location>
        <begin position="192"/>
        <end position="209"/>
    </location>
</feature>
<sequence length="1165" mass="130671">MTNKKPSWLERPLHPALPVVTGEVFLFGIIIFLALLSRFYELGARVMSHDESLHTYFSWLLYKGDGYQHTPMMHGPKQFHLLALAYYLFGVNDFTARIPAALFSIATIWMVWYWRRYLGKAGALITALLMLISPYMLYYGRYVRNEPYSGFAGLLMLFAVLRFLEKGDKRYLFLLTISLLFNFTSKETAFIYTAQILLFLASYFFWQILHKSWSNDKARNNFVTLVAVAILLVGGALGAGLLGKGEAPAPVAETALPANPLAEPTMALPPSGIIPWVAILGLLALAAFGIAAYYLIRGLGWEKIRSERSFDLLMLTGTLVLPLLTPLISTIFGWSIPTTTPELTGLLTEELIQIGVAISITFGLSIALGLWWNADLYWKNALLFYCVFTVLFTTIFTNSAGFFTGLFGSLGYWLVQQEVARGSQPWYYYIFIQIPIYEFLPALGVWVAIFFGLRKSSPPVSDTEDTEISKLPDSDSAEPFSPSLPFALLGWWVFSSVLAYSYAGERMPWLTYHITLPMILLTGWGLNHLIKSLPWADIHRKRGWLAAALVFVFFTSFANALLGINGSNFPFQGKTLEQLQTTNEFLFPLIASIISAVGLVLIFRKWTLKEALSLALLAIFGLLALLTGRAAYRAAYINYDSAKEYLVYAHAARGVKDVMVQVEEISKRTTGDLSAIIAYDASAPDTGISWPFVWYLRDYTNLRSFDAPTRSLRDSVVIIVDAKNFDKIEPVVGQGYYRSDYIRMWWPNQDYYGLTFKRNAELEFDESYPCTGVWSILKTFKGIDYSRICQVFTNPEMFAAIFDIWANRDYSKYAKATGKETLTAINWDPSDDMRLYIRKDVAAQVWNYGVTPATSEETIIDPYQENTITLGADFTIGSNGTNPGDFDAPRGIAFAPDGSFYVADSRNHRIQHFDKEGQFINMWGQFGDSTFDDLPGGTLNEPWGVAVGPDGSVYVSDTWNHRIQKFDPDGTPITRWGHYGQAEDGEAFWGPRGIAVDAQGQVYVSDTGNKRIVIFDADGGYITEFGTTGMGAGEFDESVGVAVDSKGIVYVTDTWNQRVQSFSHNLDGTLYFPLDQWEIAGWYGQSLDNKPFISVDNNGAVFVTDPESYRILQFSTDGEFIRTWGDFGYDDQSIGLAAAVTVDQEGYVWVTDAGNHRVMRFSLPD</sequence>
<evidence type="ECO:0000256" key="2">
    <source>
        <dbReference type="PROSITE-ProRule" id="PRU00504"/>
    </source>
</evidence>
<feature type="domain" description="Glycosyltransferase RgtA/B/C/D-like" evidence="5">
    <location>
        <begin position="74"/>
        <end position="213"/>
    </location>
</feature>
<reference evidence="6 7" key="1">
    <citation type="submission" date="2020-08" db="EMBL/GenBank/DDBJ databases">
        <title>Bridging the membrane lipid divide: bacteria of the FCB group superphylum have the potential to synthesize archaeal ether lipids.</title>
        <authorList>
            <person name="Villanueva L."/>
            <person name="Von Meijenfeldt F.A.B."/>
            <person name="Westbye A.B."/>
            <person name="Yadav S."/>
            <person name="Hopmans E.C."/>
            <person name="Dutilh B.E."/>
            <person name="Sinninghe Damste J.S."/>
        </authorList>
    </citation>
    <scope>NUCLEOTIDE SEQUENCE [LARGE SCALE GENOMIC DNA]</scope>
    <source>
        <strain evidence="6">NIOZ-UU36</strain>
    </source>
</reference>
<feature type="transmembrane region" description="Helical" evidence="4">
    <location>
        <begin position="509"/>
        <end position="530"/>
    </location>
</feature>
<feature type="repeat" description="NHL" evidence="2">
    <location>
        <begin position="990"/>
        <end position="1018"/>
    </location>
</feature>
<keyword evidence="4" id="KW-0812">Transmembrane</keyword>
<evidence type="ECO:0000313" key="6">
    <source>
        <dbReference type="EMBL" id="MBC8334668.1"/>
    </source>
</evidence>
<feature type="region of interest" description="Disordered" evidence="3">
    <location>
        <begin position="457"/>
        <end position="478"/>
    </location>
</feature>
<accession>A0A8J6NJH8</accession>
<dbReference type="PANTHER" id="PTHR41710:SF2">
    <property type="entry name" value="GLYCOSYL TRANSFERASE FAMILY 39_83 DOMAIN-CONTAINING PROTEIN"/>
    <property type="match status" value="1"/>
</dbReference>
<keyword evidence="4" id="KW-0472">Membrane</keyword>
<name>A0A8J6NJH8_9CHLR</name>
<evidence type="ECO:0000256" key="4">
    <source>
        <dbReference type="SAM" id="Phobius"/>
    </source>
</evidence>
<dbReference type="CDD" id="cd05819">
    <property type="entry name" value="NHL"/>
    <property type="match status" value="1"/>
</dbReference>
<dbReference type="SUPFAM" id="SSF50952">
    <property type="entry name" value="Soluble quinoprotein glucose dehydrogenase"/>
    <property type="match status" value="1"/>
</dbReference>
<feature type="transmembrane region" description="Helical" evidence="4">
    <location>
        <begin position="484"/>
        <end position="503"/>
    </location>
</feature>
<feature type="transmembrane region" description="Helical" evidence="4">
    <location>
        <begin position="273"/>
        <end position="296"/>
    </location>
</feature>
<dbReference type="InterPro" id="IPR011042">
    <property type="entry name" value="6-blade_b-propeller_TolB-like"/>
</dbReference>
<feature type="transmembrane region" description="Helical" evidence="4">
    <location>
        <begin position="312"/>
        <end position="336"/>
    </location>
</feature>
<evidence type="ECO:0000256" key="3">
    <source>
        <dbReference type="SAM" id="MobiDB-lite"/>
    </source>
</evidence>
<feature type="transmembrane region" description="Helical" evidence="4">
    <location>
        <begin position="383"/>
        <end position="414"/>
    </location>
</feature>
<dbReference type="InterPro" id="IPR001258">
    <property type="entry name" value="NHL_repeat"/>
</dbReference>
<feature type="transmembrane region" description="Helical" evidence="4">
    <location>
        <begin position="221"/>
        <end position="242"/>
    </location>
</feature>
<feature type="transmembrane region" description="Helical" evidence="4">
    <location>
        <begin position="147"/>
        <end position="164"/>
    </location>
</feature>
<feature type="transmembrane region" description="Helical" evidence="4">
    <location>
        <begin position="542"/>
        <end position="565"/>
    </location>
</feature>
<feature type="repeat" description="NHL" evidence="2">
    <location>
        <begin position="1022"/>
        <end position="1065"/>
    </location>
</feature>
<dbReference type="InterPro" id="IPR019962">
    <property type="entry name" value="CHP03663"/>
</dbReference>
<feature type="transmembrane region" description="Helical" evidence="4">
    <location>
        <begin position="20"/>
        <end position="40"/>
    </location>
</feature>
<comment type="caution">
    <text evidence="6">The sequence shown here is derived from an EMBL/GenBank/DDBJ whole genome shotgun (WGS) entry which is preliminary data.</text>
</comment>
<keyword evidence="1" id="KW-0677">Repeat</keyword>
<protein>
    <submittedName>
        <fullName evidence="6">TIGR03663 family protein</fullName>
    </submittedName>
</protein>
<dbReference type="AlphaFoldDB" id="A0A8J6NJH8"/>
<proteinExistence type="predicted"/>
<evidence type="ECO:0000259" key="5">
    <source>
        <dbReference type="Pfam" id="PF13231"/>
    </source>
</evidence>
<feature type="transmembrane region" description="Helical" evidence="4">
    <location>
        <begin position="351"/>
        <end position="371"/>
    </location>
</feature>
<dbReference type="EMBL" id="JACNJN010000075">
    <property type="protein sequence ID" value="MBC8334668.1"/>
    <property type="molecule type" value="Genomic_DNA"/>
</dbReference>
<dbReference type="Pfam" id="PF01436">
    <property type="entry name" value="NHL"/>
    <property type="match status" value="4"/>
</dbReference>
<feature type="transmembrane region" description="Helical" evidence="4">
    <location>
        <begin position="426"/>
        <end position="451"/>
    </location>
</feature>
<feature type="transmembrane region" description="Helical" evidence="4">
    <location>
        <begin position="121"/>
        <end position="141"/>
    </location>
</feature>
<dbReference type="InterPro" id="IPR011041">
    <property type="entry name" value="Quinoprot_gluc/sorb_DH_b-prop"/>
</dbReference>
<dbReference type="Pfam" id="PF13231">
    <property type="entry name" value="PMT_2"/>
    <property type="match status" value="1"/>
</dbReference>
<dbReference type="PANTHER" id="PTHR41710">
    <property type="entry name" value="GLYCOSYL TRANSFERASE, FAMILY 39"/>
    <property type="match status" value="1"/>
</dbReference>
<feature type="transmembrane region" description="Helical" evidence="4">
    <location>
        <begin position="94"/>
        <end position="114"/>
    </location>
</feature>
<keyword evidence="4" id="KW-1133">Transmembrane helix</keyword>
<feature type="repeat" description="NHL" evidence="2">
    <location>
        <begin position="936"/>
        <end position="969"/>
    </location>
</feature>
<organism evidence="6 7">
    <name type="scientific">Candidatus Desulfolinea nitratireducens</name>
    <dbReference type="NCBI Taxonomy" id="2841698"/>
    <lineage>
        <taxon>Bacteria</taxon>
        <taxon>Bacillati</taxon>
        <taxon>Chloroflexota</taxon>
        <taxon>Anaerolineae</taxon>
        <taxon>Anaerolineales</taxon>
        <taxon>Anaerolineales incertae sedis</taxon>
        <taxon>Candidatus Desulfolinea</taxon>
    </lineage>
</organism>
<dbReference type="PROSITE" id="PS51125">
    <property type="entry name" value="NHL"/>
    <property type="match status" value="4"/>
</dbReference>
<dbReference type="NCBIfam" id="TIGR03663">
    <property type="entry name" value="flippase activity-associated protein Agl23"/>
    <property type="match status" value="1"/>
</dbReference>
<feature type="transmembrane region" description="Helical" evidence="4">
    <location>
        <begin position="611"/>
        <end position="632"/>
    </location>
</feature>
<dbReference type="Gene3D" id="2.120.10.30">
    <property type="entry name" value="TolB, C-terminal domain"/>
    <property type="match status" value="4"/>
</dbReference>
<gene>
    <name evidence="6" type="ORF">H8E29_05340</name>
</gene>
<evidence type="ECO:0000256" key="1">
    <source>
        <dbReference type="ARBA" id="ARBA00022737"/>
    </source>
</evidence>